<protein>
    <submittedName>
        <fullName evidence="1">PqqD family peptide modification chaperone</fullName>
    </submittedName>
</protein>
<dbReference type="InterPro" id="IPR008792">
    <property type="entry name" value="PQQD"/>
</dbReference>
<name>A0A6I6UMQ6_9BACI</name>
<dbReference type="EMBL" id="CP047394">
    <property type="protein sequence ID" value="QHE59853.1"/>
    <property type="molecule type" value="Genomic_DNA"/>
</dbReference>
<dbReference type="KEGG" id="bvq:FHE72_01430"/>
<dbReference type="InterPro" id="IPR041881">
    <property type="entry name" value="PqqD_sf"/>
</dbReference>
<evidence type="ECO:0000313" key="2">
    <source>
        <dbReference type="Proteomes" id="UP000465062"/>
    </source>
</evidence>
<sequence length="91" mass="10425">MTERYVQRKKYEASQFDDEWIILNTDLYTVTKVNEVGGFCWSLLESAQTVDSIAAALAGHFNISEADETIIDDIKDFIMELHHYGLVEYAS</sequence>
<gene>
    <name evidence="1" type="ORF">FHE72_01430</name>
</gene>
<dbReference type="RefSeq" id="WP_079532989.1">
    <property type="nucleotide sequence ID" value="NZ_CP047394.1"/>
</dbReference>
<dbReference type="AlphaFoldDB" id="A0A6I6UMQ6"/>
<accession>A0A6I6UMQ6</accession>
<dbReference type="Pfam" id="PF05402">
    <property type="entry name" value="PqqD"/>
    <property type="match status" value="1"/>
</dbReference>
<organism evidence="1 2">
    <name type="scientific">Rossellomorea vietnamensis</name>
    <dbReference type="NCBI Taxonomy" id="218284"/>
    <lineage>
        <taxon>Bacteria</taxon>
        <taxon>Bacillati</taxon>
        <taxon>Bacillota</taxon>
        <taxon>Bacilli</taxon>
        <taxon>Bacillales</taxon>
        <taxon>Bacillaceae</taxon>
        <taxon>Rossellomorea</taxon>
    </lineage>
</organism>
<proteinExistence type="predicted"/>
<dbReference type="Proteomes" id="UP000465062">
    <property type="component" value="Chromosome"/>
</dbReference>
<reference evidence="1 2" key="1">
    <citation type="submission" date="2019-06" db="EMBL/GenBank/DDBJ databases">
        <title>An operon consisting of a P-type ATPase gene and a transcriptional regular gene given the different cadmium resistance in Bacillus vietamensis 151-6 and Bacillus marisflavi 151-25.</title>
        <authorList>
            <person name="Yu X."/>
        </authorList>
    </citation>
    <scope>NUCLEOTIDE SEQUENCE [LARGE SCALE GENOMIC DNA]</scope>
    <source>
        <strain evidence="1 2">151-6</strain>
    </source>
</reference>
<evidence type="ECO:0000313" key="1">
    <source>
        <dbReference type="EMBL" id="QHE59853.1"/>
    </source>
</evidence>
<dbReference type="Gene3D" id="1.10.10.1150">
    <property type="entry name" value="Coenzyme PQQ synthesis protein D (PqqD)"/>
    <property type="match status" value="1"/>
</dbReference>